<organism evidence="1 2">
    <name type="scientific">Nitrospira lenta</name>
    <dbReference type="NCBI Taxonomy" id="1436998"/>
    <lineage>
        <taxon>Bacteria</taxon>
        <taxon>Pseudomonadati</taxon>
        <taxon>Nitrospirota</taxon>
        <taxon>Nitrospiria</taxon>
        <taxon>Nitrospirales</taxon>
        <taxon>Nitrospiraceae</taxon>
        <taxon>Nitrospira</taxon>
    </lineage>
</organism>
<reference evidence="2" key="1">
    <citation type="submission" date="2018-04" db="EMBL/GenBank/DDBJ databases">
        <authorList>
            <person name="Lucker S."/>
            <person name="Sakoula D."/>
        </authorList>
    </citation>
    <scope>NUCLEOTIDE SEQUENCE [LARGE SCALE GENOMIC DNA]</scope>
</reference>
<dbReference type="AlphaFoldDB" id="A0A330L398"/>
<keyword evidence="2" id="KW-1185">Reference proteome</keyword>
<protein>
    <submittedName>
        <fullName evidence="1">Uncharacterized protein</fullName>
    </submittedName>
</protein>
<dbReference type="Proteomes" id="UP000248168">
    <property type="component" value="Unassembled WGS sequence"/>
</dbReference>
<evidence type="ECO:0000313" key="1">
    <source>
        <dbReference type="EMBL" id="SPP64277.1"/>
    </source>
</evidence>
<dbReference type="EMBL" id="OUNR01000003">
    <property type="protein sequence ID" value="SPP64277.1"/>
    <property type="molecule type" value="Genomic_DNA"/>
</dbReference>
<name>A0A330L398_9BACT</name>
<evidence type="ECO:0000313" key="2">
    <source>
        <dbReference type="Proteomes" id="UP000248168"/>
    </source>
</evidence>
<proteinExistence type="predicted"/>
<accession>A0A330L398</accession>
<gene>
    <name evidence="1" type="ORF">NITLEN_110043</name>
</gene>
<dbReference type="InParanoid" id="A0A330L398"/>
<sequence length="17" mass="1951">MQRLMVALLVTSEVITF</sequence>